<reference evidence="1 2" key="1">
    <citation type="journal article" date="2007" name="Science">
        <title>Genomic minimalism in the early diverging intestinal parasite Giardia lamblia.</title>
        <authorList>
            <person name="Morrison H.G."/>
            <person name="McArthur A.G."/>
            <person name="Gillin F.D."/>
            <person name="Aley S.B."/>
            <person name="Adam R.D."/>
            <person name="Olsen G.J."/>
            <person name="Best A.A."/>
            <person name="Cande W.Z."/>
            <person name="Chen F."/>
            <person name="Cipriano M.J."/>
            <person name="Davids B.J."/>
            <person name="Dawson S.C."/>
            <person name="Elmendorf H.G."/>
            <person name="Hehl A.B."/>
            <person name="Holder M.E."/>
            <person name="Huse S.M."/>
            <person name="Kim U.U."/>
            <person name="Lasek-Nesselquist E."/>
            <person name="Manning G."/>
            <person name="Nigam A."/>
            <person name="Nixon J.E."/>
            <person name="Palm D."/>
            <person name="Passamaneck N.E."/>
            <person name="Prabhu A."/>
            <person name="Reich C.I."/>
            <person name="Reiner D.S."/>
            <person name="Samuelson J."/>
            <person name="Svard S.G."/>
            <person name="Sogin M.L."/>
        </authorList>
    </citation>
    <scope>NUCLEOTIDE SEQUENCE [LARGE SCALE GENOMIC DNA]</scope>
    <source>
        <strain evidence="1 2">WB C6</strain>
    </source>
</reference>
<dbReference type="GeneID" id="5701729"/>
<keyword evidence="2" id="KW-1185">Reference proteome</keyword>
<gene>
    <name evidence="1" type="ORF">GL50803_0011701</name>
</gene>
<dbReference type="RefSeq" id="XP_001708815.1">
    <property type="nucleotide sequence ID" value="XM_001708763.1"/>
</dbReference>
<protein>
    <submittedName>
        <fullName evidence="1">Uncharacterized protein</fullName>
    </submittedName>
</protein>
<dbReference type="AlphaFoldDB" id="A8B7I5"/>
<comment type="caution">
    <text evidence="1">The sequence shown here is derived from an EMBL/GenBank/DDBJ whole genome shotgun (WGS) entry which is preliminary data.</text>
</comment>
<evidence type="ECO:0000313" key="2">
    <source>
        <dbReference type="Proteomes" id="UP000001548"/>
    </source>
</evidence>
<accession>A8B7I5</accession>
<sequence>MSLVQAMGTRVLLDLTKNTLGGGAVISSCSQSCASCPSAGSCGATSGYGGFGSDNGVTFTTQTTSGTNTGITAGTLGAAVVHQSGQMTVNDAQQGNNCNIGQEFLPVQDIKARPLDYSRTKKGPFDFLAGRGSFRHHSQEQPRHEATSSQSGDVVADVLRDLGLL</sequence>
<organism evidence="1 2">
    <name type="scientific">Giardia intestinalis (strain ATCC 50803 / WB clone C6)</name>
    <name type="common">Giardia lamblia</name>
    <dbReference type="NCBI Taxonomy" id="184922"/>
    <lineage>
        <taxon>Eukaryota</taxon>
        <taxon>Metamonada</taxon>
        <taxon>Diplomonadida</taxon>
        <taxon>Hexamitidae</taxon>
        <taxon>Giardiinae</taxon>
        <taxon>Giardia</taxon>
    </lineage>
</organism>
<dbReference type="EMBL" id="AACB03000001">
    <property type="protein sequence ID" value="KAE8305444.1"/>
    <property type="molecule type" value="Genomic_DNA"/>
</dbReference>
<dbReference type="HOGENOM" id="CLU_1613909_0_0_1"/>
<name>A8B7I5_GIAIC</name>
<dbReference type="VEuPathDB" id="GiardiaDB:GL50803_11701"/>
<evidence type="ECO:0000313" key="1">
    <source>
        <dbReference type="EMBL" id="KAE8305444.1"/>
    </source>
</evidence>
<dbReference type="KEGG" id="gla:GL50803_0011701"/>
<proteinExistence type="predicted"/>
<dbReference type="Proteomes" id="UP000001548">
    <property type="component" value="Unassembled WGS sequence"/>
</dbReference>
<dbReference type="OMA" id="HDINIGS"/>